<evidence type="ECO:0000313" key="9">
    <source>
        <dbReference type="EMBL" id="URN95913.1"/>
    </source>
</evidence>
<dbReference type="Pfam" id="PF02746">
    <property type="entry name" value="MR_MLE_N"/>
    <property type="match status" value="1"/>
</dbReference>
<name>A0A9J6ZJN7_9BACL</name>
<dbReference type="SMART" id="SM00922">
    <property type="entry name" value="MR_MLE"/>
    <property type="match status" value="1"/>
</dbReference>
<gene>
    <name evidence="7 9" type="primary">menC</name>
    <name evidence="9" type="ORF">NAG76_06610</name>
</gene>
<dbReference type="InterPro" id="IPR029065">
    <property type="entry name" value="Enolase_C-like"/>
</dbReference>
<dbReference type="Gene3D" id="3.30.390.10">
    <property type="entry name" value="Enolase-like, N-terminal domain"/>
    <property type="match status" value="1"/>
</dbReference>
<protein>
    <recommendedName>
        <fullName evidence="6 7">o-succinylbenzoate synthase</fullName>
        <shortName evidence="7">OSB synthase</shortName>
        <shortName evidence="7">OSBS</shortName>
        <ecNumber evidence="6 7">4.2.1.113</ecNumber>
    </recommendedName>
    <alternativeName>
        <fullName evidence="7">4-(2'-carboxyphenyl)-4-oxybutyric acid synthase</fullName>
    </alternativeName>
    <alternativeName>
        <fullName evidence="7">o-succinylbenzoic acid synthase</fullName>
    </alternativeName>
</protein>
<dbReference type="Gene3D" id="3.20.20.120">
    <property type="entry name" value="Enolase-like C-terminal domain"/>
    <property type="match status" value="1"/>
</dbReference>
<comment type="similarity">
    <text evidence="7">Belongs to the mandelate racemase/muconate lactonizing enzyme family. MenC type 2 subfamily.</text>
</comment>
<evidence type="ECO:0000256" key="2">
    <source>
        <dbReference type="ARBA" id="ARBA00022428"/>
    </source>
</evidence>
<dbReference type="SUPFAM" id="SSF54826">
    <property type="entry name" value="Enolase N-terminal domain-like"/>
    <property type="match status" value="1"/>
</dbReference>
<feature type="active site" description="Proton acceptor" evidence="7">
    <location>
        <position position="264"/>
    </location>
</feature>
<evidence type="ECO:0000313" key="10">
    <source>
        <dbReference type="Proteomes" id="UP001056756"/>
    </source>
</evidence>
<dbReference type="EC" id="4.2.1.113" evidence="6 7"/>
<proteinExistence type="inferred from homology"/>
<dbReference type="InterPro" id="IPR010197">
    <property type="entry name" value="OSBS/NAAAR"/>
</dbReference>
<dbReference type="SFLD" id="SFLDF00009">
    <property type="entry name" value="o-succinylbenzoate_synthase"/>
    <property type="match status" value="1"/>
</dbReference>
<dbReference type="AlphaFoldDB" id="A0A9J6ZJN7"/>
<dbReference type="InterPro" id="IPR047585">
    <property type="entry name" value="MenC"/>
</dbReference>
<dbReference type="SUPFAM" id="SSF51604">
    <property type="entry name" value="Enolase C-terminal domain-like"/>
    <property type="match status" value="1"/>
</dbReference>
<dbReference type="Pfam" id="PF13378">
    <property type="entry name" value="MR_MLE_C"/>
    <property type="match status" value="1"/>
</dbReference>
<evidence type="ECO:0000256" key="4">
    <source>
        <dbReference type="ARBA" id="ARBA00022842"/>
    </source>
</evidence>
<dbReference type="InterPro" id="IPR013342">
    <property type="entry name" value="Mandelate_racemase_C"/>
</dbReference>
<keyword evidence="5 7" id="KW-0456">Lyase</keyword>
<dbReference type="GO" id="GO:0009234">
    <property type="term" value="P:menaquinone biosynthetic process"/>
    <property type="evidence" value="ECO:0007669"/>
    <property type="project" value="UniProtKB-UniRule"/>
</dbReference>
<feature type="active site" description="Proton donor" evidence="7">
    <location>
        <position position="165"/>
    </location>
</feature>
<accession>A0A9J6ZJN7</accession>
<sequence length="372" mass="41592">MITIQSIELYRISMELKAPFVTANGAYVDRETILIEVTDREGNCGWGECVAFATPWYTEETVQGSWHILQSFLIPTLLGVTLKHPNEIPNIFSNVKRNQMAKAGLEMAIWDLYSQLIGQPLHQLIGGVKEELKVGVAIGLQSSMDEYYRLIDHYSADGYERMKIKIKPGNDITLVEALRSRYPKLPLMVDANSAYDLNDIAHLQQLDDYNLMMIEQPLAADDIVDHAKLQAKMNTPICLDESIITYDDARKAIELGSCQVINVKLGRVGGMTEAIRIHDLCKEHDIAIWCGGMLESGIGRAHNMALASLSHFTIPGDISASARYWHKDVILPEVKIEHGGVLLPSGAGIGFEVNKEYIEHLALERLKLNHSR</sequence>
<comment type="catalytic activity">
    <reaction evidence="7">
        <text>(1R,6R)-6-hydroxy-2-succinyl-cyclohexa-2,4-diene-1-carboxylate = 2-succinylbenzoate + H2O</text>
        <dbReference type="Rhea" id="RHEA:10196"/>
        <dbReference type="ChEBI" id="CHEBI:15377"/>
        <dbReference type="ChEBI" id="CHEBI:18325"/>
        <dbReference type="ChEBI" id="CHEBI:58689"/>
        <dbReference type="EC" id="4.2.1.113"/>
    </reaction>
</comment>
<evidence type="ECO:0000256" key="1">
    <source>
        <dbReference type="ARBA" id="ARBA00001968"/>
    </source>
</evidence>
<feature type="binding site" evidence="7">
    <location>
        <position position="240"/>
    </location>
    <ligand>
        <name>Mg(2+)</name>
        <dbReference type="ChEBI" id="CHEBI:18420"/>
    </ligand>
</feature>
<dbReference type="GO" id="GO:0000287">
    <property type="term" value="F:magnesium ion binding"/>
    <property type="evidence" value="ECO:0007669"/>
    <property type="project" value="UniProtKB-UniRule"/>
</dbReference>
<reference evidence="9" key="1">
    <citation type="submission" date="2022-05" db="EMBL/GenBank/DDBJ databases">
        <title>Novel bacterial taxa in a minimal lignocellulolytic consortium and its capacity to transform plastics disclosed by genome-resolved metagenomics.</title>
        <authorList>
            <person name="Rodriguez C.A.D."/>
            <person name="Diaz-Garcia L."/>
            <person name="Herrera K."/>
            <person name="Tarazona N.A."/>
            <person name="Sproer C."/>
            <person name="Overmann J."/>
            <person name="Jimenez D.J."/>
        </authorList>
    </citation>
    <scope>NUCLEOTIDE SEQUENCE</scope>
    <source>
        <strain evidence="9">MAG5</strain>
    </source>
</reference>
<comment type="cofactor">
    <cofactor evidence="1 7">
        <name>a divalent metal cation</name>
        <dbReference type="ChEBI" id="CHEBI:60240"/>
    </cofactor>
</comment>
<dbReference type="NCBIfam" id="TIGR01928">
    <property type="entry name" value="menC_lowGC_arch"/>
    <property type="match status" value="1"/>
</dbReference>
<dbReference type="PANTHER" id="PTHR48073:SF5">
    <property type="entry name" value="O-SUCCINYLBENZOATE SYNTHASE"/>
    <property type="match status" value="1"/>
</dbReference>
<dbReference type="InterPro" id="IPR036849">
    <property type="entry name" value="Enolase-like_C_sf"/>
</dbReference>
<dbReference type="EMBL" id="CP097899">
    <property type="protein sequence ID" value="URN95913.1"/>
    <property type="molecule type" value="Genomic_DNA"/>
</dbReference>
<dbReference type="SFLD" id="SFLDG00180">
    <property type="entry name" value="muconate_cycloisomerase"/>
    <property type="match status" value="1"/>
</dbReference>
<dbReference type="GO" id="GO:0016854">
    <property type="term" value="F:racemase and epimerase activity"/>
    <property type="evidence" value="ECO:0007669"/>
    <property type="project" value="UniProtKB-ARBA"/>
</dbReference>
<feature type="domain" description="Mandelate racemase/muconate lactonizing enzyme C-terminal" evidence="8">
    <location>
        <begin position="144"/>
        <end position="236"/>
    </location>
</feature>
<organism evidence="9 10">
    <name type="scientific">Candidatus Pristimantibacillus lignocellulolyticus</name>
    <dbReference type="NCBI Taxonomy" id="2994561"/>
    <lineage>
        <taxon>Bacteria</taxon>
        <taxon>Bacillati</taxon>
        <taxon>Bacillota</taxon>
        <taxon>Bacilli</taxon>
        <taxon>Bacillales</taxon>
        <taxon>Paenibacillaceae</taxon>
        <taxon>Candidatus Pristimantibacillus</taxon>
    </lineage>
</organism>
<dbReference type="PANTHER" id="PTHR48073">
    <property type="entry name" value="O-SUCCINYLBENZOATE SYNTHASE-RELATED"/>
    <property type="match status" value="1"/>
</dbReference>
<comment type="pathway">
    <text evidence="7">Quinol/quinone metabolism; 1,4-dihydroxy-2-naphthoate biosynthesis; 1,4-dihydroxy-2-naphthoate from chorismate: step 4/7.</text>
</comment>
<comment type="function">
    <text evidence="7">Converts 2-succinyl-6-hydroxy-2,4-cyclohexadiene-1-carboxylate (SHCHC) to 2-succinylbenzoate (OSB).</text>
</comment>
<evidence type="ECO:0000256" key="6">
    <source>
        <dbReference type="ARBA" id="ARBA00029491"/>
    </source>
</evidence>
<dbReference type="CDD" id="cd03317">
    <property type="entry name" value="NAAAR"/>
    <property type="match status" value="1"/>
</dbReference>
<evidence type="ECO:0000259" key="8">
    <source>
        <dbReference type="SMART" id="SM00922"/>
    </source>
</evidence>
<dbReference type="KEGG" id="plig:NAG76_06610"/>
<evidence type="ECO:0000256" key="7">
    <source>
        <dbReference type="HAMAP-Rule" id="MF_01933"/>
    </source>
</evidence>
<feature type="binding site" evidence="7">
    <location>
        <position position="215"/>
    </location>
    <ligand>
        <name>Mg(2+)</name>
        <dbReference type="ChEBI" id="CHEBI:18420"/>
    </ligand>
</feature>
<keyword evidence="3 7" id="KW-0479">Metal-binding</keyword>
<dbReference type="SFLD" id="SFLDS00001">
    <property type="entry name" value="Enolase"/>
    <property type="match status" value="1"/>
</dbReference>
<comment type="pathway">
    <text evidence="7">Quinol/quinone metabolism; menaquinone biosynthesis.</text>
</comment>
<dbReference type="InterPro" id="IPR013341">
    <property type="entry name" value="Mandelate_racemase_N_dom"/>
</dbReference>
<keyword evidence="4 7" id="KW-0460">Magnesium</keyword>
<evidence type="ECO:0000256" key="3">
    <source>
        <dbReference type="ARBA" id="ARBA00022723"/>
    </source>
</evidence>
<dbReference type="GO" id="GO:0043748">
    <property type="term" value="F:O-succinylbenzoate synthase activity"/>
    <property type="evidence" value="ECO:0007669"/>
    <property type="project" value="UniProtKB-EC"/>
</dbReference>
<feature type="binding site" evidence="7">
    <location>
        <position position="190"/>
    </location>
    <ligand>
        <name>Mg(2+)</name>
        <dbReference type="ChEBI" id="CHEBI:18420"/>
    </ligand>
</feature>
<keyword evidence="2 7" id="KW-0474">Menaquinone biosynthesis</keyword>
<dbReference type="Proteomes" id="UP001056756">
    <property type="component" value="Chromosome"/>
</dbReference>
<dbReference type="InterPro" id="IPR029017">
    <property type="entry name" value="Enolase-like_N"/>
</dbReference>
<dbReference type="HAMAP" id="MF_01933">
    <property type="entry name" value="MenC_2"/>
    <property type="match status" value="1"/>
</dbReference>
<evidence type="ECO:0000256" key="5">
    <source>
        <dbReference type="ARBA" id="ARBA00023239"/>
    </source>
</evidence>